<organism evidence="10 11">
    <name type="scientific">Pontivivens nitratireducens</name>
    <dbReference type="NCBI Taxonomy" id="2758038"/>
    <lineage>
        <taxon>Bacteria</taxon>
        <taxon>Pseudomonadati</taxon>
        <taxon>Pseudomonadota</taxon>
        <taxon>Alphaproteobacteria</taxon>
        <taxon>Rhodobacterales</taxon>
        <taxon>Paracoccaceae</taxon>
        <taxon>Pontivivens</taxon>
    </lineage>
</organism>
<evidence type="ECO:0000256" key="5">
    <source>
        <dbReference type="ARBA" id="ARBA00022741"/>
    </source>
</evidence>
<dbReference type="EC" id="2.7.13.3" evidence="2"/>
<keyword evidence="7" id="KW-0067">ATP-binding</keyword>
<dbReference type="InterPro" id="IPR013656">
    <property type="entry name" value="PAS_4"/>
</dbReference>
<proteinExistence type="predicted"/>
<evidence type="ECO:0000259" key="8">
    <source>
        <dbReference type="SMART" id="SM00091"/>
    </source>
</evidence>
<evidence type="ECO:0000256" key="1">
    <source>
        <dbReference type="ARBA" id="ARBA00000085"/>
    </source>
</evidence>
<dbReference type="SMART" id="SM00911">
    <property type="entry name" value="HWE_HK"/>
    <property type="match status" value="1"/>
</dbReference>
<reference evidence="10 11" key="1">
    <citation type="submission" date="2020-03" db="EMBL/GenBank/DDBJ databases">
        <title>Complete genome sequence of Monaibacterium sp. ALG8 with diverse plasmids.</title>
        <authorList>
            <person name="Sun C."/>
        </authorList>
    </citation>
    <scope>NUCLEOTIDE SEQUENCE [LARGE SCALE GENOMIC DNA]</scope>
    <source>
        <strain evidence="10 11">ALG8</strain>
    </source>
</reference>
<gene>
    <name evidence="10" type="ORF">G8E03_11195</name>
</gene>
<dbReference type="GO" id="GO:0005524">
    <property type="term" value="F:ATP binding"/>
    <property type="evidence" value="ECO:0007669"/>
    <property type="project" value="UniProtKB-KW"/>
</dbReference>
<feature type="domain" description="PAS" evidence="8">
    <location>
        <begin position="6"/>
        <end position="74"/>
    </location>
</feature>
<dbReference type="EMBL" id="CP049811">
    <property type="protein sequence ID" value="QIK41287.1"/>
    <property type="molecule type" value="Genomic_DNA"/>
</dbReference>
<evidence type="ECO:0000313" key="10">
    <source>
        <dbReference type="EMBL" id="QIK41287.1"/>
    </source>
</evidence>
<evidence type="ECO:0000256" key="2">
    <source>
        <dbReference type="ARBA" id="ARBA00012438"/>
    </source>
</evidence>
<sequence length="328" mass="36497">MPEALLNYESLFQQMSVPFAVLDHDRSYLAVNTCYTEMLMRSAEDLIGNNIFDLFPETLERRRRVDAAFRKALAGQTITLSEVSYPIPGLTADADTPSQLYWNVHCSPVHVADGRVIGFGLRVENVSEVVHARQVKDAIEHELRHRVSNLFAMVSTIARRTAANHRDIDSFLHGFLARIQALATTNSLLTGDNWDGMTVQALLERQLGGFMSDAGQIEMHGPEIHLSASDAQLLSMAIHELATNAAKYGAISDTAGHLTVDWQFTPQGGYFIDWLEEDLSNIRPEKRAGFGTSLLTRILPNQLNGEVQQDFGPDSHHFRLTVSAPRKA</sequence>
<dbReference type="GO" id="GO:0004673">
    <property type="term" value="F:protein histidine kinase activity"/>
    <property type="evidence" value="ECO:0007669"/>
    <property type="project" value="UniProtKB-EC"/>
</dbReference>
<dbReference type="InterPro" id="IPR011102">
    <property type="entry name" value="Sig_transdc_His_kinase_HWE"/>
</dbReference>
<protein>
    <recommendedName>
        <fullName evidence="2">histidine kinase</fullName>
        <ecNumber evidence="2">2.7.13.3</ecNumber>
    </recommendedName>
</protein>
<keyword evidence="11" id="KW-1185">Reference proteome</keyword>
<dbReference type="Proteomes" id="UP000500791">
    <property type="component" value="Chromosome"/>
</dbReference>
<keyword evidence="6" id="KW-0418">Kinase</keyword>
<dbReference type="InterPro" id="IPR000014">
    <property type="entry name" value="PAS"/>
</dbReference>
<dbReference type="AlphaFoldDB" id="A0A6G7VNB6"/>
<dbReference type="SUPFAM" id="SSF55785">
    <property type="entry name" value="PYP-like sensor domain (PAS domain)"/>
    <property type="match status" value="1"/>
</dbReference>
<dbReference type="Pfam" id="PF07536">
    <property type="entry name" value="HWE_HK"/>
    <property type="match status" value="1"/>
</dbReference>
<evidence type="ECO:0000256" key="4">
    <source>
        <dbReference type="ARBA" id="ARBA00022679"/>
    </source>
</evidence>
<evidence type="ECO:0000313" key="11">
    <source>
        <dbReference type="Proteomes" id="UP000500791"/>
    </source>
</evidence>
<keyword evidence="5" id="KW-0547">Nucleotide-binding</keyword>
<dbReference type="KEGG" id="mon:G8E03_11195"/>
<name>A0A6G7VNB6_9RHOB</name>
<comment type="catalytic activity">
    <reaction evidence="1">
        <text>ATP + protein L-histidine = ADP + protein N-phospho-L-histidine.</text>
        <dbReference type="EC" id="2.7.13.3"/>
    </reaction>
</comment>
<dbReference type="Gene3D" id="3.30.450.20">
    <property type="entry name" value="PAS domain"/>
    <property type="match status" value="1"/>
</dbReference>
<dbReference type="Pfam" id="PF08448">
    <property type="entry name" value="PAS_4"/>
    <property type="match status" value="1"/>
</dbReference>
<evidence type="ECO:0000259" key="9">
    <source>
        <dbReference type="SMART" id="SM00911"/>
    </source>
</evidence>
<keyword evidence="3" id="KW-0597">Phosphoprotein</keyword>
<dbReference type="PANTHER" id="PTHR41523:SF8">
    <property type="entry name" value="ETHYLENE RESPONSE SENSOR PROTEIN"/>
    <property type="match status" value="1"/>
</dbReference>
<evidence type="ECO:0000256" key="6">
    <source>
        <dbReference type="ARBA" id="ARBA00022777"/>
    </source>
</evidence>
<evidence type="ECO:0000256" key="3">
    <source>
        <dbReference type="ARBA" id="ARBA00022553"/>
    </source>
</evidence>
<keyword evidence="4" id="KW-0808">Transferase</keyword>
<accession>A0A6G7VNB6</accession>
<dbReference type="SMART" id="SM00091">
    <property type="entry name" value="PAS"/>
    <property type="match status" value="1"/>
</dbReference>
<dbReference type="CDD" id="cd00130">
    <property type="entry name" value="PAS"/>
    <property type="match status" value="1"/>
</dbReference>
<dbReference type="InterPro" id="IPR035965">
    <property type="entry name" value="PAS-like_dom_sf"/>
</dbReference>
<evidence type="ECO:0000256" key="7">
    <source>
        <dbReference type="ARBA" id="ARBA00022840"/>
    </source>
</evidence>
<dbReference type="PANTHER" id="PTHR41523">
    <property type="entry name" value="TWO-COMPONENT SYSTEM SENSOR PROTEIN"/>
    <property type="match status" value="1"/>
</dbReference>
<feature type="domain" description="Signal transduction histidine kinase HWE region" evidence="9">
    <location>
        <begin position="142"/>
        <end position="223"/>
    </location>
</feature>